<protein>
    <submittedName>
        <fullName evidence="4">Cytochrome P450</fullName>
    </submittedName>
</protein>
<keyword evidence="5" id="KW-1185">Reference proteome</keyword>
<name>A0ABN2T1V4_9MICO</name>
<keyword evidence="2" id="KW-0349">Heme</keyword>
<dbReference type="PRINTS" id="PR00359">
    <property type="entry name" value="BP450"/>
</dbReference>
<reference evidence="4 5" key="1">
    <citation type="journal article" date="2019" name="Int. J. Syst. Evol. Microbiol.">
        <title>The Global Catalogue of Microorganisms (GCM) 10K type strain sequencing project: providing services to taxonomists for standard genome sequencing and annotation.</title>
        <authorList>
            <consortium name="The Broad Institute Genomics Platform"/>
            <consortium name="The Broad Institute Genome Sequencing Center for Infectious Disease"/>
            <person name="Wu L."/>
            <person name="Ma J."/>
        </authorList>
    </citation>
    <scope>NUCLEOTIDE SEQUENCE [LARGE SCALE GENOMIC DNA]</scope>
    <source>
        <strain evidence="4 5">JCM 14902</strain>
    </source>
</reference>
<dbReference type="PANTHER" id="PTHR46696">
    <property type="entry name" value="P450, PUTATIVE (EUROFUNG)-RELATED"/>
    <property type="match status" value="1"/>
</dbReference>
<dbReference type="InterPro" id="IPR017972">
    <property type="entry name" value="Cyt_P450_CS"/>
</dbReference>
<keyword evidence="2" id="KW-0560">Oxidoreductase</keyword>
<comment type="similarity">
    <text evidence="1 2">Belongs to the cytochrome P450 family.</text>
</comment>
<dbReference type="SUPFAM" id="SSF48264">
    <property type="entry name" value="Cytochrome P450"/>
    <property type="match status" value="1"/>
</dbReference>
<dbReference type="Proteomes" id="UP001500326">
    <property type="component" value="Unassembled WGS sequence"/>
</dbReference>
<dbReference type="Gene3D" id="1.10.630.10">
    <property type="entry name" value="Cytochrome P450"/>
    <property type="match status" value="1"/>
</dbReference>
<evidence type="ECO:0000313" key="4">
    <source>
        <dbReference type="EMBL" id="GAA1996878.1"/>
    </source>
</evidence>
<dbReference type="Pfam" id="PF00067">
    <property type="entry name" value="p450"/>
    <property type="match status" value="1"/>
</dbReference>
<dbReference type="EMBL" id="BAAAOH010000001">
    <property type="protein sequence ID" value="GAA1996878.1"/>
    <property type="molecule type" value="Genomic_DNA"/>
</dbReference>
<accession>A0ABN2T1V4</accession>
<dbReference type="PROSITE" id="PS00086">
    <property type="entry name" value="CYTOCHROME_P450"/>
    <property type="match status" value="1"/>
</dbReference>
<keyword evidence="2" id="KW-0479">Metal-binding</keyword>
<keyword evidence="2" id="KW-0503">Monooxygenase</keyword>
<dbReference type="PANTHER" id="PTHR46696:SF6">
    <property type="entry name" value="P450, PUTATIVE (EUROFUNG)-RELATED"/>
    <property type="match status" value="1"/>
</dbReference>
<feature type="region of interest" description="Disordered" evidence="3">
    <location>
        <begin position="1"/>
        <end position="26"/>
    </location>
</feature>
<dbReference type="InterPro" id="IPR001128">
    <property type="entry name" value="Cyt_P450"/>
</dbReference>
<evidence type="ECO:0000256" key="3">
    <source>
        <dbReference type="SAM" id="MobiDB-lite"/>
    </source>
</evidence>
<keyword evidence="2" id="KW-0408">Iron</keyword>
<sequence length="411" mass="45482">MTAPQPALETPERDHRASEWTPATDETFGSAHADYAELRRANPFPWSHEYGGFWAVTTYDDIVNLANDERFITSIQNVVPRVPRATRRPPGHYDPPEHGEYRAAIDPIFRRVNLRAHEESFQASATTLIAAMLERGHADAVQDLAAPFVVDCFASLLGVSADLAHHIRTVGVRYTFAIQDMDEQVVGECSAELYVIAENVYRARLSQRPDPSTDLVASLHAAALDPNTAITETTAIATVRQLIVAGMGAPQAVIGSSIAHLALDQSLQAYLRTHPEELPAAIEELLRLHSPYRVFARTASEDVVVHGRLVREGEPVAMLFPSGNRDGRVFEDPDVFKLNRKGNSHLAFGRGPHKCPAAAMGRREIAIALRTLLESTETFELSGDIKMMNWLEYGPRSVPLSLVPRETPEFR</sequence>
<comment type="caution">
    <text evidence="4">The sequence shown here is derived from an EMBL/GenBank/DDBJ whole genome shotgun (WGS) entry which is preliminary data.</text>
</comment>
<organism evidence="4 5">
    <name type="scientific">Microbacterium pumilum</name>
    <dbReference type="NCBI Taxonomy" id="344165"/>
    <lineage>
        <taxon>Bacteria</taxon>
        <taxon>Bacillati</taxon>
        <taxon>Actinomycetota</taxon>
        <taxon>Actinomycetes</taxon>
        <taxon>Micrococcales</taxon>
        <taxon>Microbacteriaceae</taxon>
        <taxon>Microbacterium</taxon>
    </lineage>
</organism>
<evidence type="ECO:0000256" key="1">
    <source>
        <dbReference type="ARBA" id="ARBA00010617"/>
    </source>
</evidence>
<evidence type="ECO:0000256" key="2">
    <source>
        <dbReference type="RuleBase" id="RU000461"/>
    </source>
</evidence>
<dbReference type="InterPro" id="IPR036396">
    <property type="entry name" value="Cyt_P450_sf"/>
</dbReference>
<gene>
    <name evidence="4" type="ORF">GCM10009777_37350</name>
</gene>
<dbReference type="InterPro" id="IPR002397">
    <property type="entry name" value="Cyt_P450_B"/>
</dbReference>
<proteinExistence type="inferred from homology"/>
<evidence type="ECO:0000313" key="5">
    <source>
        <dbReference type="Proteomes" id="UP001500326"/>
    </source>
</evidence>